<dbReference type="SUPFAM" id="SSF53474">
    <property type="entry name" value="alpha/beta-Hydrolases"/>
    <property type="match status" value="1"/>
</dbReference>
<dbReference type="Gene3D" id="3.40.50.1820">
    <property type="entry name" value="alpha/beta hydrolase"/>
    <property type="match status" value="1"/>
</dbReference>
<dbReference type="PANTHER" id="PTHR43689:SF8">
    <property type="entry name" value="ALPHA_BETA-HYDROLASES SUPERFAMILY PROTEIN"/>
    <property type="match status" value="1"/>
</dbReference>
<evidence type="ECO:0000259" key="1">
    <source>
        <dbReference type="Pfam" id="PF12697"/>
    </source>
</evidence>
<dbReference type="Pfam" id="PF12697">
    <property type="entry name" value="Abhydrolase_6"/>
    <property type="match status" value="1"/>
</dbReference>
<sequence>MGMTEDGDREVVLLHGLGGSPHIWDKVEDGLDRVSVPACAVALIGGVSISAEASHVAHVLRDAAIKPAIIVGHSMGGLVATALAEQAPELVERLILISTSPTLASRSGARSLSERIIRLPVIGPLVWRLAPESQIRAGLQSIVGPGGTVPDFVFDDLQRAGPRGTTGSSKAIDAYLGEEPLASRLRALGIGTDVVFGLEDRRVDPRSLEVYRGMSNVTITTIGHAGHLPPWETPDAVVDVITERW</sequence>
<dbReference type="STRING" id="443218.AS9A_2546"/>
<dbReference type="EMBL" id="CP002786">
    <property type="protein sequence ID" value="AEF40993.1"/>
    <property type="molecule type" value="Genomic_DNA"/>
</dbReference>
<protein>
    <submittedName>
        <fullName evidence="2">Alpha/beta hydrolase fold protein</fullName>
    </submittedName>
</protein>
<evidence type="ECO:0000313" key="2">
    <source>
        <dbReference type="EMBL" id="AEF40993.1"/>
    </source>
</evidence>
<evidence type="ECO:0000313" key="3">
    <source>
        <dbReference type="Proteomes" id="UP000009235"/>
    </source>
</evidence>
<dbReference type="eggNOG" id="COG0596">
    <property type="taxonomic scope" value="Bacteria"/>
</dbReference>
<accession>F6EFR4</accession>
<dbReference type="HOGENOM" id="CLU_020336_13_2_11"/>
<dbReference type="PANTHER" id="PTHR43689">
    <property type="entry name" value="HYDROLASE"/>
    <property type="match status" value="1"/>
</dbReference>
<dbReference type="InterPro" id="IPR029058">
    <property type="entry name" value="AB_hydrolase_fold"/>
</dbReference>
<reference evidence="2 3" key="1">
    <citation type="journal article" date="2011" name="J. Bacteriol.">
        <title>Complete genome sequence of Amycolicicoccus subflavus DQS3-9A1T, an actinomycete isolated from crude oil-polluted soil.</title>
        <authorList>
            <person name="Cai M."/>
            <person name="Chen W.M."/>
            <person name="Nie Y."/>
            <person name="Chi C.Q."/>
            <person name="Wang Y.N."/>
            <person name="Tang Y.Q."/>
            <person name="Li G.Y."/>
            <person name="Wu X.L."/>
        </authorList>
    </citation>
    <scope>NUCLEOTIDE SEQUENCE [LARGE SCALE GENOMIC DNA]</scope>
    <source>
        <strain evidence="3">DSM 45089 / DQS3-9A1</strain>
    </source>
</reference>
<proteinExistence type="predicted"/>
<dbReference type="PRINTS" id="PR00111">
    <property type="entry name" value="ABHYDROLASE"/>
</dbReference>
<dbReference type="KEGG" id="asd:AS9A_2546"/>
<dbReference type="GO" id="GO:0016787">
    <property type="term" value="F:hydrolase activity"/>
    <property type="evidence" value="ECO:0007669"/>
    <property type="project" value="UniProtKB-KW"/>
</dbReference>
<gene>
    <name evidence="2" type="ordered locus">AS9A_2546</name>
</gene>
<dbReference type="AlphaFoldDB" id="F6EFR4"/>
<organism evidence="2 3">
    <name type="scientific">Hoyosella subflava (strain DSM 45089 / JCM 17490 / NBRC 109087 / DQS3-9A1)</name>
    <name type="common">Amycolicicoccus subflavus</name>
    <dbReference type="NCBI Taxonomy" id="443218"/>
    <lineage>
        <taxon>Bacteria</taxon>
        <taxon>Bacillati</taxon>
        <taxon>Actinomycetota</taxon>
        <taxon>Actinomycetes</taxon>
        <taxon>Mycobacteriales</taxon>
        <taxon>Hoyosellaceae</taxon>
        <taxon>Hoyosella</taxon>
    </lineage>
</organism>
<dbReference type="InterPro" id="IPR000073">
    <property type="entry name" value="AB_hydrolase_1"/>
</dbReference>
<dbReference type="Proteomes" id="UP000009235">
    <property type="component" value="Chromosome"/>
</dbReference>
<name>F6EFR4_HOYSD</name>
<keyword evidence="2" id="KW-0378">Hydrolase</keyword>
<keyword evidence="3" id="KW-1185">Reference proteome</keyword>
<feature type="domain" description="AB hydrolase-1" evidence="1">
    <location>
        <begin position="11"/>
        <end position="240"/>
    </location>
</feature>